<dbReference type="AlphaFoldDB" id="S3L9Z5"/>
<dbReference type="HOGENOM" id="CLU_2636990_0_0_12"/>
<dbReference type="Proteomes" id="UP000014605">
    <property type="component" value="Unassembled WGS sequence"/>
</dbReference>
<dbReference type="RefSeq" id="WP_016519101.1">
    <property type="nucleotide sequence ID" value="NZ_KE332512.1"/>
</dbReference>
<dbReference type="GeneID" id="301461922"/>
<reference evidence="1 2" key="1">
    <citation type="submission" date="2013-04" db="EMBL/GenBank/DDBJ databases">
        <title>The Genome Sequence of Treponema vincentii F0403.</title>
        <authorList>
            <consortium name="The Broad Institute Genomics Platform"/>
            <person name="Earl A."/>
            <person name="Ward D."/>
            <person name="Feldgarden M."/>
            <person name="Gevers D."/>
            <person name="Leonetti C."/>
            <person name="Izard J."/>
            <person name="Walker B."/>
            <person name="Young S."/>
            <person name="Zeng Q."/>
            <person name="Gargeya S."/>
            <person name="Fitzgerald M."/>
            <person name="Haas B."/>
            <person name="Abouelleil A."/>
            <person name="Allen A.W."/>
            <person name="Alvarado L."/>
            <person name="Arachchi H.M."/>
            <person name="Berlin A.M."/>
            <person name="Chapman S.B."/>
            <person name="Gainer-Dewar J."/>
            <person name="Goldberg J."/>
            <person name="Griggs A."/>
            <person name="Gujja S."/>
            <person name="Hansen M."/>
            <person name="Howarth C."/>
            <person name="Imamovic A."/>
            <person name="Ireland A."/>
            <person name="Larimer J."/>
            <person name="McCowan C."/>
            <person name="Murphy C."/>
            <person name="Pearson M."/>
            <person name="Poon T.W."/>
            <person name="Priest M."/>
            <person name="Roberts A."/>
            <person name="Saif S."/>
            <person name="Shea T."/>
            <person name="Sisk P."/>
            <person name="Sykes S."/>
            <person name="Wortman J."/>
            <person name="Nusbaum C."/>
            <person name="Birren B."/>
        </authorList>
    </citation>
    <scope>NUCLEOTIDE SEQUENCE [LARGE SCALE GENOMIC DNA]</scope>
    <source>
        <strain evidence="1 2">F0403</strain>
    </source>
</reference>
<proteinExistence type="predicted"/>
<organism evidence="1 2">
    <name type="scientific">Treponema vincentii F0403</name>
    <dbReference type="NCBI Taxonomy" id="1125702"/>
    <lineage>
        <taxon>Bacteria</taxon>
        <taxon>Pseudomonadati</taxon>
        <taxon>Spirochaetota</taxon>
        <taxon>Spirochaetia</taxon>
        <taxon>Spirochaetales</taxon>
        <taxon>Treponemataceae</taxon>
        <taxon>Treponema</taxon>
    </lineage>
</organism>
<protein>
    <recommendedName>
        <fullName evidence="3">Thioredoxin-like fold domain-containing protein</fullName>
    </recommendedName>
</protein>
<accession>S3L9Z5</accession>
<keyword evidence="2" id="KW-1185">Reference proteome</keyword>
<evidence type="ECO:0000313" key="2">
    <source>
        <dbReference type="Proteomes" id="UP000014605"/>
    </source>
</evidence>
<dbReference type="EMBL" id="ATFC01000009">
    <property type="protein sequence ID" value="EPF46271.1"/>
    <property type="molecule type" value="Genomic_DNA"/>
</dbReference>
<dbReference type="PATRIC" id="fig|1125702.3.peg.1845"/>
<sequence length="77" mass="8288">MLVNVLTAGDDVSEKLKTYCNSLPDVDKKVMDASSDEGKSFMGAHGVSAAPMVVVLDEDGNDLLKTTDMSELEKFFS</sequence>
<evidence type="ECO:0000313" key="1">
    <source>
        <dbReference type="EMBL" id="EPF46271.1"/>
    </source>
</evidence>
<evidence type="ECO:0008006" key="3">
    <source>
        <dbReference type="Google" id="ProtNLM"/>
    </source>
</evidence>
<comment type="caution">
    <text evidence="1">The sequence shown here is derived from an EMBL/GenBank/DDBJ whole genome shotgun (WGS) entry which is preliminary data.</text>
</comment>
<gene>
    <name evidence="1" type="ORF">HMPREF1222_01783</name>
</gene>
<name>S3L9Z5_9SPIR</name>